<evidence type="ECO:0000259" key="1">
    <source>
        <dbReference type="Pfam" id="PF00646"/>
    </source>
</evidence>
<dbReference type="EMBL" id="CM017323">
    <property type="protein sequence ID" value="KAE8023493.1"/>
    <property type="molecule type" value="Genomic_DNA"/>
</dbReference>
<dbReference type="Proteomes" id="UP000327013">
    <property type="component" value="Chromosome 3"/>
</dbReference>
<protein>
    <recommendedName>
        <fullName evidence="1">F-box domain-containing protein</fullName>
    </recommendedName>
</protein>
<feature type="domain" description="F-box" evidence="1">
    <location>
        <begin position="11"/>
        <end position="44"/>
    </location>
</feature>
<accession>A0A5N6R125</accession>
<organism evidence="2 3">
    <name type="scientific">Carpinus fangiana</name>
    <dbReference type="NCBI Taxonomy" id="176857"/>
    <lineage>
        <taxon>Eukaryota</taxon>
        <taxon>Viridiplantae</taxon>
        <taxon>Streptophyta</taxon>
        <taxon>Embryophyta</taxon>
        <taxon>Tracheophyta</taxon>
        <taxon>Spermatophyta</taxon>
        <taxon>Magnoliopsida</taxon>
        <taxon>eudicotyledons</taxon>
        <taxon>Gunneridae</taxon>
        <taxon>Pentapetalae</taxon>
        <taxon>rosids</taxon>
        <taxon>fabids</taxon>
        <taxon>Fagales</taxon>
        <taxon>Betulaceae</taxon>
        <taxon>Carpinus</taxon>
    </lineage>
</organism>
<sequence length="370" mass="40940">MAEEEKEAPLHRDVLEAILSHVPLIDLAPASHVSGTWKRAVLSSLERFNKVKPWLVVHTKSSQHPYKAAAHAYDPRSHVWVEIQHPSMEHVSDLRSSHSTLLYMLSPFRFAFSVDTLHQTWHRADSPIVWRSDPIVALVGHLAVVAGGMCDFGDEPIPMEIYDLRTRGWDTCNSMPAIFEDSAASTCLSIAADEHRMYVMEKRSGVTYSFDPSSKTWRGPYDLQPGKKVFSSLIGFVNDIMVLVGLIGDAENVSGIKMWEVKGEMSELREMGELPKELVGKLKGESPCVPSICMTSIGDIAYLDNPSDPAELILCEVSKGVCKWGSVRNVVVKDGGGMQSLVFTCSNVGLADLHEALRSGNMRFAVMDVE</sequence>
<reference evidence="2 3" key="1">
    <citation type="submission" date="2019-06" db="EMBL/GenBank/DDBJ databases">
        <title>A chromosomal-level reference genome of Carpinus fangiana (Coryloideae, Betulaceae).</title>
        <authorList>
            <person name="Yang X."/>
            <person name="Wang Z."/>
            <person name="Zhang L."/>
            <person name="Hao G."/>
            <person name="Liu J."/>
            <person name="Yang Y."/>
        </authorList>
    </citation>
    <scope>NUCLEOTIDE SEQUENCE [LARGE SCALE GENOMIC DNA]</scope>
    <source>
        <strain evidence="2">Cfa_2016G</strain>
        <tissue evidence="2">Leaf</tissue>
    </source>
</reference>
<proteinExistence type="predicted"/>
<dbReference type="InterPro" id="IPR015915">
    <property type="entry name" value="Kelch-typ_b-propeller"/>
</dbReference>
<dbReference type="OrthoDB" id="1854110at2759"/>
<keyword evidence="3" id="KW-1185">Reference proteome</keyword>
<dbReference type="InterPro" id="IPR050354">
    <property type="entry name" value="F-box/kelch-repeat_ARATH"/>
</dbReference>
<dbReference type="AlphaFoldDB" id="A0A5N6R125"/>
<dbReference type="GO" id="GO:0005829">
    <property type="term" value="C:cytosol"/>
    <property type="evidence" value="ECO:0007669"/>
    <property type="project" value="TreeGrafter"/>
</dbReference>
<dbReference type="InterPro" id="IPR001810">
    <property type="entry name" value="F-box_dom"/>
</dbReference>
<name>A0A5N6R125_9ROSI</name>
<evidence type="ECO:0000313" key="2">
    <source>
        <dbReference type="EMBL" id="KAE8023493.1"/>
    </source>
</evidence>
<dbReference type="PANTHER" id="PTHR24414">
    <property type="entry name" value="F-BOX/KELCH-REPEAT PROTEIN SKIP4"/>
    <property type="match status" value="1"/>
</dbReference>
<dbReference type="GO" id="GO:0043161">
    <property type="term" value="P:proteasome-mediated ubiquitin-dependent protein catabolic process"/>
    <property type="evidence" value="ECO:0007669"/>
    <property type="project" value="TreeGrafter"/>
</dbReference>
<evidence type="ECO:0000313" key="3">
    <source>
        <dbReference type="Proteomes" id="UP000327013"/>
    </source>
</evidence>
<dbReference type="SUPFAM" id="SSF117281">
    <property type="entry name" value="Kelch motif"/>
    <property type="match status" value="1"/>
</dbReference>
<dbReference type="PANTHER" id="PTHR24414:SF44">
    <property type="entry name" value="F-BOX DOMAIN-CONTAINING PROTEIN"/>
    <property type="match status" value="1"/>
</dbReference>
<gene>
    <name evidence="2" type="ORF">FH972_009182</name>
</gene>
<dbReference type="Pfam" id="PF00646">
    <property type="entry name" value="F-box"/>
    <property type="match status" value="1"/>
</dbReference>
<dbReference type="GO" id="GO:0005634">
    <property type="term" value="C:nucleus"/>
    <property type="evidence" value="ECO:0007669"/>
    <property type="project" value="TreeGrafter"/>
</dbReference>
<dbReference type="Gene3D" id="2.120.10.80">
    <property type="entry name" value="Kelch-type beta propeller"/>
    <property type="match status" value="1"/>
</dbReference>